<evidence type="ECO:0000256" key="1">
    <source>
        <dbReference type="SAM" id="Phobius"/>
    </source>
</evidence>
<protein>
    <submittedName>
        <fullName evidence="3">VapC toxin family PIN domain ribonuclease</fullName>
    </submittedName>
</protein>
<proteinExistence type="predicted"/>
<dbReference type="AlphaFoldDB" id="A0A484HKY8"/>
<accession>A0A484HKY8</accession>
<gene>
    <name evidence="3" type="ORF">EPICR_50159</name>
</gene>
<dbReference type="CDD" id="cd09854">
    <property type="entry name" value="PIN_VapC-like"/>
    <property type="match status" value="1"/>
</dbReference>
<evidence type="ECO:0000259" key="2">
    <source>
        <dbReference type="Pfam" id="PF13470"/>
    </source>
</evidence>
<dbReference type="Gene3D" id="3.40.50.1010">
    <property type="entry name" value="5'-nuclease"/>
    <property type="match status" value="1"/>
</dbReference>
<dbReference type="Pfam" id="PF13470">
    <property type="entry name" value="PIN_3"/>
    <property type="match status" value="1"/>
</dbReference>
<dbReference type="SUPFAM" id="SSF88723">
    <property type="entry name" value="PIN domain-like"/>
    <property type="match status" value="1"/>
</dbReference>
<keyword evidence="1" id="KW-1133">Transmembrane helix</keyword>
<evidence type="ECO:0000313" key="3">
    <source>
        <dbReference type="EMBL" id="VEN74878.1"/>
    </source>
</evidence>
<reference evidence="3" key="1">
    <citation type="submission" date="2019-01" db="EMBL/GenBank/DDBJ databases">
        <authorList>
            <consortium name="Genoscope - CEA"/>
            <person name="William W."/>
        </authorList>
    </citation>
    <scope>NUCLEOTIDE SEQUENCE</scope>
    <source>
        <strain evidence="3">CR-1</strain>
    </source>
</reference>
<keyword evidence="1" id="KW-0812">Transmembrane</keyword>
<dbReference type="EMBL" id="CAACVI010000045">
    <property type="protein sequence ID" value="VEN74878.1"/>
    <property type="molecule type" value="Genomic_DNA"/>
</dbReference>
<name>A0A484HKY8_9BACT</name>
<feature type="transmembrane region" description="Helical" evidence="1">
    <location>
        <begin position="38"/>
        <end position="55"/>
    </location>
</feature>
<keyword evidence="1" id="KW-0472">Membrane</keyword>
<sequence length="138" mass="15913">MKKDKVFIDTDVILDLLTEREPHFEAAVELFLQIQDKAILAYTSPVVIANIFYILNRRLDRKKAIQSLIKIKSLVKALNCGDRVIELALSSDFKDFEDSIQYYTALENNINILITRNVKDYKTANITISTPLEYIKSK</sequence>
<dbReference type="InterPro" id="IPR029060">
    <property type="entry name" value="PIN-like_dom_sf"/>
</dbReference>
<feature type="domain" description="PIN" evidence="2">
    <location>
        <begin position="5"/>
        <end position="119"/>
    </location>
</feature>
<organism evidence="3">
    <name type="scientific">uncultured Desulfobacteraceae bacterium</name>
    <dbReference type="NCBI Taxonomy" id="218296"/>
    <lineage>
        <taxon>Bacteria</taxon>
        <taxon>Pseudomonadati</taxon>
        <taxon>Thermodesulfobacteriota</taxon>
        <taxon>Desulfobacteria</taxon>
        <taxon>Desulfobacterales</taxon>
        <taxon>Desulfobacteraceae</taxon>
        <taxon>environmental samples</taxon>
    </lineage>
</organism>
<dbReference type="InterPro" id="IPR002716">
    <property type="entry name" value="PIN_dom"/>
</dbReference>